<evidence type="ECO:0000256" key="4">
    <source>
        <dbReference type="ARBA" id="ARBA00049872"/>
    </source>
</evidence>
<name>A0A1H9WRZ8_9BACI</name>
<dbReference type="InterPro" id="IPR012727">
    <property type="entry name" value="Gly_oxidase_ThiO"/>
</dbReference>
<reference evidence="8" key="1">
    <citation type="submission" date="2016-10" db="EMBL/GenBank/DDBJ databases">
        <authorList>
            <person name="Varghese N."/>
            <person name="Submissions S."/>
        </authorList>
    </citation>
    <scope>NUCLEOTIDE SEQUENCE [LARGE SCALE GENOMIC DNA]</scope>
    <source>
        <strain evidence="8">S9</strain>
    </source>
</reference>
<dbReference type="GO" id="GO:0050660">
    <property type="term" value="F:flavin adenine dinucleotide binding"/>
    <property type="evidence" value="ECO:0007669"/>
    <property type="project" value="InterPro"/>
</dbReference>
<organism evidence="7 8">
    <name type="scientific">Salipaludibacillus aurantiacus</name>
    <dbReference type="NCBI Taxonomy" id="1601833"/>
    <lineage>
        <taxon>Bacteria</taxon>
        <taxon>Bacillati</taxon>
        <taxon>Bacillota</taxon>
        <taxon>Bacilli</taxon>
        <taxon>Bacillales</taxon>
        <taxon>Bacillaceae</taxon>
    </lineage>
</organism>
<dbReference type="SUPFAM" id="SSF51905">
    <property type="entry name" value="FAD/NAD(P)-binding domain"/>
    <property type="match status" value="1"/>
</dbReference>
<dbReference type="NCBIfam" id="TIGR02352">
    <property type="entry name" value="thiamin_ThiO"/>
    <property type="match status" value="1"/>
</dbReference>
<dbReference type="SUPFAM" id="SSF54373">
    <property type="entry name" value="FAD-linked reductases, C-terminal domain"/>
    <property type="match status" value="1"/>
</dbReference>
<accession>A0A1H9WRZ8</accession>
<dbReference type="EC" id="1.4.3.19" evidence="5"/>
<dbReference type="STRING" id="1601833.SAMN05518684_11953"/>
<comment type="catalytic activity">
    <reaction evidence="4">
        <text>glycine + O2 + H2O = glyoxylate + H2O2 + NH4(+)</text>
        <dbReference type="Rhea" id="RHEA:11532"/>
        <dbReference type="ChEBI" id="CHEBI:15377"/>
        <dbReference type="ChEBI" id="CHEBI:15379"/>
        <dbReference type="ChEBI" id="CHEBI:16240"/>
        <dbReference type="ChEBI" id="CHEBI:28938"/>
        <dbReference type="ChEBI" id="CHEBI:36655"/>
        <dbReference type="ChEBI" id="CHEBI:57305"/>
        <dbReference type="EC" id="1.4.3.19"/>
    </reaction>
</comment>
<keyword evidence="2" id="KW-0784">Thiamine biosynthesis</keyword>
<dbReference type="RefSeq" id="WP_093055127.1">
    <property type="nucleotide sequence ID" value="NZ_FOGT01000019.1"/>
</dbReference>
<evidence type="ECO:0000313" key="8">
    <source>
        <dbReference type="Proteomes" id="UP000198571"/>
    </source>
</evidence>
<dbReference type="GO" id="GO:0005737">
    <property type="term" value="C:cytoplasm"/>
    <property type="evidence" value="ECO:0007669"/>
    <property type="project" value="TreeGrafter"/>
</dbReference>
<dbReference type="EMBL" id="FOGT01000019">
    <property type="protein sequence ID" value="SES36559.1"/>
    <property type="molecule type" value="Genomic_DNA"/>
</dbReference>
<evidence type="ECO:0000259" key="6">
    <source>
        <dbReference type="Pfam" id="PF01266"/>
    </source>
</evidence>
<gene>
    <name evidence="7" type="ORF">SAMN05518684_11953</name>
</gene>
<dbReference type="InterPro" id="IPR036188">
    <property type="entry name" value="FAD/NAD-bd_sf"/>
</dbReference>
<proteinExistence type="predicted"/>
<dbReference type="Gene3D" id="3.50.50.60">
    <property type="entry name" value="FAD/NAD(P)-binding domain"/>
    <property type="match status" value="1"/>
</dbReference>
<dbReference type="GO" id="GO:0009229">
    <property type="term" value="P:thiamine diphosphate biosynthetic process"/>
    <property type="evidence" value="ECO:0007669"/>
    <property type="project" value="UniProtKB-UniPathway"/>
</dbReference>
<evidence type="ECO:0000256" key="3">
    <source>
        <dbReference type="ARBA" id="ARBA00023002"/>
    </source>
</evidence>
<evidence type="ECO:0000256" key="5">
    <source>
        <dbReference type="ARBA" id="ARBA00050018"/>
    </source>
</evidence>
<dbReference type="Gene3D" id="3.30.9.10">
    <property type="entry name" value="D-Amino Acid Oxidase, subunit A, domain 2"/>
    <property type="match status" value="1"/>
</dbReference>
<dbReference type="Proteomes" id="UP000198571">
    <property type="component" value="Unassembled WGS sequence"/>
</dbReference>
<keyword evidence="8" id="KW-1185">Reference proteome</keyword>
<dbReference type="Pfam" id="PF01266">
    <property type="entry name" value="DAO"/>
    <property type="match status" value="1"/>
</dbReference>
<keyword evidence="3" id="KW-0560">Oxidoreductase</keyword>
<comment type="pathway">
    <text evidence="1">Cofactor biosynthesis; thiamine diphosphate biosynthesis.</text>
</comment>
<evidence type="ECO:0000256" key="1">
    <source>
        <dbReference type="ARBA" id="ARBA00004948"/>
    </source>
</evidence>
<dbReference type="OrthoDB" id="9794226at2"/>
<dbReference type="AlphaFoldDB" id="A0A1H9WRZ8"/>
<evidence type="ECO:0000313" key="7">
    <source>
        <dbReference type="EMBL" id="SES36559.1"/>
    </source>
</evidence>
<evidence type="ECO:0000256" key="2">
    <source>
        <dbReference type="ARBA" id="ARBA00022977"/>
    </source>
</evidence>
<protein>
    <recommendedName>
        <fullName evidence="5">glycine oxidase</fullName>
        <ecNumber evidence="5">1.4.3.19</ecNumber>
    </recommendedName>
</protein>
<dbReference type="PANTHER" id="PTHR13847:SF289">
    <property type="entry name" value="GLYCINE OXIDASE"/>
    <property type="match status" value="1"/>
</dbReference>
<dbReference type="InterPro" id="IPR006076">
    <property type="entry name" value="FAD-dep_OxRdtase"/>
</dbReference>
<dbReference type="GO" id="GO:0043799">
    <property type="term" value="F:glycine oxidase activity"/>
    <property type="evidence" value="ECO:0007669"/>
    <property type="project" value="UniProtKB-EC"/>
</dbReference>
<dbReference type="UniPathway" id="UPA00060"/>
<dbReference type="GO" id="GO:0009228">
    <property type="term" value="P:thiamine biosynthetic process"/>
    <property type="evidence" value="ECO:0007669"/>
    <property type="project" value="UniProtKB-KW"/>
</dbReference>
<dbReference type="PANTHER" id="PTHR13847">
    <property type="entry name" value="SARCOSINE DEHYDROGENASE-RELATED"/>
    <property type="match status" value="1"/>
</dbReference>
<feature type="domain" description="FAD dependent oxidoreductase" evidence="6">
    <location>
        <begin position="4"/>
        <end position="349"/>
    </location>
</feature>
<sequence length="370" mass="40790">MKEKILILGGGVIGLATAFSLSRRDYDVTVLEKNQCGGQASGAAAGMLAPFSEISEDPDPFFLFCLDSLRMFKKWQQDVKETSGMDFEYTESGSIHAVYHESDTLPLESRIAWQKKFGSQAEIIEGTQLTSLEPNLSDEVIAGIYSDEESHVFAPDYVKALKTACEKNGVSIVDNLKKVRIKKWESAPVLEAESGRTFTGDTLVVCSGAWSGELETVFNIRIPVYPIRGQICAYDKGDETVNHIITTSQGYLVPKSNGTLINGASEDIAGFNTEVTDKGISRLVNWNSRILPFLKEKSPFHTWAGLRPATQDGFPLIGPLKDHPHIIFAAGHYRNGILLSPVTGETVADYISGKQIDDHYRTAFQPERFT</sequence>